<keyword evidence="2" id="KW-1185">Reference proteome</keyword>
<sequence>MGNFLQYILGESDPHLEDTCKEWKQVEDSNAELLHKMQPVSNDEIPLQNEESVGENGDDGVYEAQWKARNVIVKWQAPARSKIVGFANFGKACSVLALHTCRHDPHIESVLAFSRVGSVMMEWGRADLARWYKALGSELPGSRGFMSYGKVHLPCTTCTTTIQIRSCTVA</sequence>
<accession>A0A8S1IM36</accession>
<organism evidence="1 2">
    <name type="scientific">Ostreobium quekettii</name>
    <dbReference type="NCBI Taxonomy" id="121088"/>
    <lineage>
        <taxon>Eukaryota</taxon>
        <taxon>Viridiplantae</taxon>
        <taxon>Chlorophyta</taxon>
        <taxon>core chlorophytes</taxon>
        <taxon>Ulvophyceae</taxon>
        <taxon>TCBD clade</taxon>
        <taxon>Bryopsidales</taxon>
        <taxon>Ostreobineae</taxon>
        <taxon>Ostreobiaceae</taxon>
        <taxon>Ostreobium</taxon>
    </lineage>
</organism>
<reference evidence="1" key="1">
    <citation type="submission" date="2020-12" db="EMBL/GenBank/DDBJ databases">
        <authorList>
            <person name="Iha C."/>
        </authorList>
    </citation>
    <scope>NUCLEOTIDE SEQUENCE</scope>
</reference>
<evidence type="ECO:0000313" key="2">
    <source>
        <dbReference type="Proteomes" id="UP000708148"/>
    </source>
</evidence>
<dbReference type="Proteomes" id="UP000708148">
    <property type="component" value="Unassembled WGS sequence"/>
</dbReference>
<gene>
    <name evidence="1" type="ORF">OSTQU699_LOCUS1427</name>
</gene>
<evidence type="ECO:0000313" key="1">
    <source>
        <dbReference type="EMBL" id="CAD7696066.1"/>
    </source>
</evidence>
<protein>
    <submittedName>
        <fullName evidence="1">Uncharacterized protein</fullName>
    </submittedName>
</protein>
<dbReference type="EMBL" id="CAJHUC010000428">
    <property type="protein sequence ID" value="CAD7696066.1"/>
    <property type="molecule type" value="Genomic_DNA"/>
</dbReference>
<proteinExistence type="predicted"/>
<dbReference type="AlphaFoldDB" id="A0A8S1IM36"/>
<comment type="caution">
    <text evidence="1">The sequence shown here is derived from an EMBL/GenBank/DDBJ whole genome shotgun (WGS) entry which is preliminary data.</text>
</comment>
<name>A0A8S1IM36_9CHLO</name>